<name>A0ABW9JLQ7_9SPHI</name>
<accession>A0ABW9JLQ7</accession>
<evidence type="ECO:0000256" key="2">
    <source>
        <dbReference type="ARBA" id="ARBA00022729"/>
    </source>
</evidence>
<evidence type="ECO:0000256" key="3">
    <source>
        <dbReference type="SAM" id="SignalP"/>
    </source>
</evidence>
<dbReference type="InterPro" id="IPR051398">
    <property type="entry name" value="Polysacch_Deacetylase"/>
</dbReference>
<proteinExistence type="predicted"/>
<dbReference type="EC" id="3.-.-.-" evidence="5"/>
<dbReference type="SUPFAM" id="SSF88713">
    <property type="entry name" value="Glycoside hydrolase/deacetylase"/>
    <property type="match status" value="1"/>
</dbReference>
<feature type="chain" id="PRO_5047189346" evidence="3">
    <location>
        <begin position="24"/>
        <end position="286"/>
    </location>
</feature>
<dbReference type="PANTHER" id="PTHR34216:SF3">
    <property type="entry name" value="POLY-BETA-1,6-N-ACETYL-D-GLUCOSAMINE N-DEACETYLASE"/>
    <property type="match status" value="1"/>
</dbReference>
<evidence type="ECO:0000259" key="4">
    <source>
        <dbReference type="PROSITE" id="PS51677"/>
    </source>
</evidence>
<comment type="caution">
    <text evidence="5">The sequence shown here is derived from an EMBL/GenBank/DDBJ whole genome shotgun (WGS) entry which is preliminary data.</text>
</comment>
<reference evidence="5 6" key="1">
    <citation type="submission" date="2024-12" db="EMBL/GenBank/DDBJ databases">
        <authorList>
            <person name="Hu S."/>
        </authorList>
    </citation>
    <scope>NUCLEOTIDE SEQUENCE [LARGE SCALE GENOMIC DNA]</scope>
    <source>
        <strain evidence="5 6">P-25</strain>
    </source>
</reference>
<dbReference type="EMBL" id="SRMP02000015">
    <property type="protein sequence ID" value="MFN0291852.1"/>
    <property type="molecule type" value="Genomic_DNA"/>
</dbReference>
<dbReference type="GO" id="GO:0016787">
    <property type="term" value="F:hydrolase activity"/>
    <property type="evidence" value="ECO:0007669"/>
    <property type="project" value="UniProtKB-KW"/>
</dbReference>
<dbReference type="CDD" id="cd10918">
    <property type="entry name" value="CE4_NodB_like_5s_6s"/>
    <property type="match status" value="1"/>
</dbReference>
<organism evidence="5 6">
    <name type="scientific">Pedobacter helvus</name>
    <dbReference type="NCBI Taxonomy" id="2563444"/>
    <lineage>
        <taxon>Bacteria</taxon>
        <taxon>Pseudomonadati</taxon>
        <taxon>Bacteroidota</taxon>
        <taxon>Sphingobacteriia</taxon>
        <taxon>Sphingobacteriales</taxon>
        <taxon>Sphingobacteriaceae</taxon>
        <taxon>Pedobacter</taxon>
    </lineage>
</organism>
<keyword evidence="2 3" id="KW-0732">Signal</keyword>
<evidence type="ECO:0000256" key="1">
    <source>
        <dbReference type="ARBA" id="ARBA00004613"/>
    </source>
</evidence>
<keyword evidence="5" id="KW-0378">Hydrolase</keyword>
<dbReference type="InterPro" id="IPR011330">
    <property type="entry name" value="Glyco_hydro/deAcase_b/a-brl"/>
</dbReference>
<dbReference type="PROSITE" id="PS51677">
    <property type="entry name" value="NODB"/>
    <property type="match status" value="1"/>
</dbReference>
<comment type="subcellular location">
    <subcellularLocation>
        <location evidence="1">Secreted</location>
    </subcellularLocation>
</comment>
<evidence type="ECO:0000313" key="6">
    <source>
        <dbReference type="Proteomes" id="UP001517367"/>
    </source>
</evidence>
<dbReference type="InterPro" id="IPR002509">
    <property type="entry name" value="NODB_dom"/>
</dbReference>
<gene>
    <name evidence="5" type="ORF">E5L68_010635</name>
</gene>
<dbReference type="PROSITE" id="PS51257">
    <property type="entry name" value="PROKAR_LIPOPROTEIN"/>
    <property type="match status" value="1"/>
</dbReference>
<dbReference type="RefSeq" id="WP_138730703.1">
    <property type="nucleotide sequence ID" value="NZ_SRMP02000015.1"/>
</dbReference>
<evidence type="ECO:0000313" key="5">
    <source>
        <dbReference type="EMBL" id="MFN0291852.1"/>
    </source>
</evidence>
<feature type="domain" description="NodB homology" evidence="4">
    <location>
        <begin position="123"/>
        <end position="286"/>
    </location>
</feature>
<protein>
    <submittedName>
        <fullName evidence="5">Polysaccharide deacetylase family protein</fullName>
        <ecNumber evidence="5">3.-.-.-</ecNumber>
    </submittedName>
</protein>
<dbReference type="PANTHER" id="PTHR34216">
    <property type="match status" value="1"/>
</dbReference>
<sequence>MKRFLIGAFLCPFVFSACQSTSAETDSTTLVTNDTALKKQVKADVSIKPADAATILTKKEVPVLCYHQIREWTGNDGKRAKDDIISPTRFKEHVKMLADSGYHSILPDQLYDYLVYGKALPEKPIMFTFDDTDLDQFTVAYPTLKQYGFKGVYFIMTVAIGKKGRIAYMNAQQIKELADNGNVIASHTYDHKNFAKFTDEDWKTQIDEPNKKLERITGKKVEYFAYPYGVYKASLLPKLKEHGFKAAFILSTKRDENYPLYTIRRIIDPGNYTAKNLMHSIKKSFK</sequence>
<dbReference type="Gene3D" id="3.20.20.370">
    <property type="entry name" value="Glycoside hydrolase/deacetylase"/>
    <property type="match status" value="1"/>
</dbReference>
<dbReference type="Pfam" id="PF01522">
    <property type="entry name" value="Polysacc_deac_1"/>
    <property type="match status" value="1"/>
</dbReference>
<keyword evidence="6" id="KW-1185">Reference proteome</keyword>
<feature type="signal peptide" evidence="3">
    <location>
        <begin position="1"/>
        <end position="23"/>
    </location>
</feature>
<dbReference type="Proteomes" id="UP001517367">
    <property type="component" value="Unassembled WGS sequence"/>
</dbReference>